<feature type="transmembrane region" description="Helical" evidence="1">
    <location>
        <begin position="378"/>
        <end position="400"/>
    </location>
</feature>
<keyword evidence="3" id="KW-1185">Reference proteome</keyword>
<feature type="transmembrane region" description="Helical" evidence="1">
    <location>
        <begin position="291"/>
        <end position="308"/>
    </location>
</feature>
<proteinExistence type="predicted"/>
<dbReference type="OrthoDB" id="9797953at2"/>
<reference evidence="2 3" key="1">
    <citation type="submission" date="2018-05" db="EMBL/GenBank/DDBJ databases">
        <title>Abyssibacter profundi OUC007T gen. nov., sp. nov, a marine bacterium isolated from seawater of the Mariana Trench.</title>
        <authorList>
            <person name="Zhou S."/>
        </authorList>
    </citation>
    <scope>NUCLEOTIDE SEQUENCE [LARGE SCALE GENOMIC DNA]</scope>
    <source>
        <strain evidence="2 3">OUC007</strain>
    </source>
</reference>
<dbReference type="SUPFAM" id="SSF103473">
    <property type="entry name" value="MFS general substrate transporter"/>
    <property type="match status" value="1"/>
</dbReference>
<feature type="transmembrane region" description="Helical" evidence="1">
    <location>
        <begin position="260"/>
        <end position="279"/>
    </location>
</feature>
<dbReference type="GO" id="GO:0005886">
    <property type="term" value="C:plasma membrane"/>
    <property type="evidence" value="ECO:0007669"/>
    <property type="project" value="TreeGrafter"/>
</dbReference>
<dbReference type="InterPro" id="IPR010645">
    <property type="entry name" value="MFS_4"/>
</dbReference>
<organism evidence="2 3">
    <name type="scientific">Abyssibacter profundi</name>
    <dbReference type="NCBI Taxonomy" id="2182787"/>
    <lineage>
        <taxon>Bacteria</taxon>
        <taxon>Pseudomonadati</taxon>
        <taxon>Pseudomonadota</taxon>
        <taxon>Gammaproteobacteria</taxon>
        <taxon>Chromatiales</taxon>
        <taxon>Oceanococcaceae</taxon>
        <taxon>Abyssibacter</taxon>
    </lineage>
</organism>
<feature type="transmembrane region" description="Helical" evidence="1">
    <location>
        <begin position="152"/>
        <end position="174"/>
    </location>
</feature>
<feature type="transmembrane region" description="Helical" evidence="1">
    <location>
        <begin position="349"/>
        <end position="372"/>
    </location>
</feature>
<comment type="caution">
    <text evidence="2">The sequence shown here is derived from an EMBL/GenBank/DDBJ whole genome shotgun (WGS) entry which is preliminary data.</text>
</comment>
<dbReference type="PANTHER" id="PTHR23537">
    <property type="match status" value="1"/>
</dbReference>
<protein>
    <submittedName>
        <fullName evidence="2">MFS transporter</fullName>
    </submittedName>
</protein>
<feature type="transmembrane region" description="Helical" evidence="1">
    <location>
        <begin position="64"/>
        <end position="84"/>
    </location>
</feature>
<feature type="transmembrane region" description="Helical" evidence="1">
    <location>
        <begin position="218"/>
        <end position="240"/>
    </location>
</feature>
<dbReference type="Proteomes" id="UP000251800">
    <property type="component" value="Unassembled WGS sequence"/>
</dbReference>
<dbReference type="Pfam" id="PF06779">
    <property type="entry name" value="MFS_4"/>
    <property type="match status" value="1"/>
</dbReference>
<keyword evidence="1" id="KW-1133">Transmembrane helix</keyword>
<name>A0A363UQC4_9GAMM</name>
<feature type="transmembrane region" description="Helical" evidence="1">
    <location>
        <begin position="27"/>
        <end position="44"/>
    </location>
</feature>
<gene>
    <name evidence="2" type="ORF">DEH80_00740</name>
</gene>
<dbReference type="EMBL" id="QEQK01000001">
    <property type="protein sequence ID" value="PWN57700.1"/>
    <property type="molecule type" value="Genomic_DNA"/>
</dbReference>
<feature type="transmembrane region" description="Helical" evidence="1">
    <location>
        <begin position="118"/>
        <end position="140"/>
    </location>
</feature>
<dbReference type="Gene3D" id="1.20.1250.20">
    <property type="entry name" value="MFS general substrate transporter like domains"/>
    <property type="match status" value="1"/>
</dbReference>
<dbReference type="InterPro" id="IPR036259">
    <property type="entry name" value="MFS_trans_sf"/>
</dbReference>
<feature type="transmembrane region" description="Helical" evidence="1">
    <location>
        <begin position="91"/>
        <end position="112"/>
    </location>
</feature>
<evidence type="ECO:0000313" key="3">
    <source>
        <dbReference type="Proteomes" id="UP000251800"/>
    </source>
</evidence>
<dbReference type="PANTHER" id="PTHR23537:SF1">
    <property type="entry name" value="SUGAR TRANSPORTER"/>
    <property type="match status" value="1"/>
</dbReference>
<keyword evidence="1" id="KW-0472">Membrane</keyword>
<evidence type="ECO:0000313" key="2">
    <source>
        <dbReference type="EMBL" id="PWN57700.1"/>
    </source>
</evidence>
<dbReference type="AlphaFoldDB" id="A0A363UQC4"/>
<accession>A0A363UQC4</accession>
<feature type="transmembrane region" description="Helical" evidence="1">
    <location>
        <begin position="314"/>
        <end position="337"/>
    </location>
</feature>
<sequence>MPCRHLAPEQATPVLEVGREQRRAAQTLGFCSTLVGIALGRFAYPPLIPVMIDAGWLTPAEAAHAGAANLVGYCLGAVLALVAPRMPHRPLVVSALMLTVLSFVACALPWGVNWMSGWRFVAGMTGAWLMVRGVSTALTAVGPAQRARVSGVTFTGIGLGTLLTACVATALPWIGPTTAWLAMAVMAAIPAWVGLLAWRRLRGAPMPEDASAQPAQVLGWWMLAPVFIVLAYAVEAIGIVPHGVFWVDFLVRERGMSLGFAALQWWVVGLGSLFGPTLIVRIAGHVGIGRMLLLCYAVTAVAVGVPTLTSNPVLFTLSSLTIGALVPGAVSMTSAALAEIAGAAAHARWWASATLAFAIGQASGAAAMARWYGETELYAPLFVAGAVAALIALILGMAGLSARRHYA</sequence>
<feature type="transmembrane region" description="Helical" evidence="1">
    <location>
        <begin position="180"/>
        <end position="198"/>
    </location>
</feature>
<keyword evidence="1" id="KW-0812">Transmembrane</keyword>
<evidence type="ECO:0000256" key="1">
    <source>
        <dbReference type="SAM" id="Phobius"/>
    </source>
</evidence>